<sequence>MSEDQQLPLHFEHSFEAWSYSKSHRTLVLRGYPGKGHREYVDIVFSSVLGMKIASGYERLSVHLATDSSEMDEFLRNPERYDRGYLNVVVSDGGSDGYVVCKNVKVRRGTRRYEEEGESDNTQGS</sequence>
<evidence type="ECO:0000313" key="2">
    <source>
        <dbReference type="Proteomes" id="UP001206483"/>
    </source>
</evidence>
<proteinExistence type="predicted"/>
<gene>
    <name evidence="1" type="ORF">FHR36_003986</name>
</gene>
<dbReference type="RefSeq" id="WP_253799222.1">
    <property type="nucleotide sequence ID" value="NZ_BAAAUB010000082.1"/>
</dbReference>
<keyword evidence="2" id="KW-1185">Reference proteome</keyword>
<comment type="caution">
    <text evidence="1">The sequence shown here is derived from an EMBL/GenBank/DDBJ whole genome shotgun (WGS) entry which is preliminary data.</text>
</comment>
<reference evidence="1 2" key="1">
    <citation type="submission" date="2022-06" db="EMBL/GenBank/DDBJ databases">
        <title>Sequencing the genomes of 1000 actinobacteria strains.</title>
        <authorList>
            <person name="Klenk H.-P."/>
        </authorList>
    </citation>
    <scope>NUCLEOTIDE SEQUENCE [LARGE SCALE GENOMIC DNA]</scope>
    <source>
        <strain evidence="1 2">DSM 41656</strain>
    </source>
</reference>
<organism evidence="1 2">
    <name type="scientific">Kitasatospora paracochleata</name>
    <dbReference type="NCBI Taxonomy" id="58354"/>
    <lineage>
        <taxon>Bacteria</taxon>
        <taxon>Bacillati</taxon>
        <taxon>Actinomycetota</taxon>
        <taxon>Actinomycetes</taxon>
        <taxon>Kitasatosporales</taxon>
        <taxon>Streptomycetaceae</taxon>
        <taxon>Kitasatospora</taxon>
    </lineage>
</organism>
<accession>A0ABT1J0A1</accession>
<protein>
    <submittedName>
        <fullName evidence="1">Uncharacterized protein</fullName>
    </submittedName>
</protein>
<dbReference type="EMBL" id="JAMZDX010000003">
    <property type="protein sequence ID" value="MCP2310853.1"/>
    <property type="molecule type" value="Genomic_DNA"/>
</dbReference>
<name>A0ABT1J0A1_9ACTN</name>
<dbReference type="Proteomes" id="UP001206483">
    <property type="component" value="Unassembled WGS sequence"/>
</dbReference>
<evidence type="ECO:0000313" key="1">
    <source>
        <dbReference type="EMBL" id="MCP2310853.1"/>
    </source>
</evidence>